<evidence type="ECO:0000313" key="2">
    <source>
        <dbReference type="Proteomes" id="UP001500133"/>
    </source>
</evidence>
<dbReference type="EMBL" id="BAAAZT010000028">
    <property type="protein sequence ID" value="GAA3899188.1"/>
    <property type="molecule type" value="Genomic_DNA"/>
</dbReference>
<dbReference type="Proteomes" id="UP001500133">
    <property type="component" value="Unassembled WGS sequence"/>
</dbReference>
<gene>
    <name evidence="1" type="ORF">GCM10022228_07110</name>
</gene>
<evidence type="ECO:0000313" key="1">
    <source>
        <dbReference type="EMBL" id="GAA3899188.1"/>
    </source>
</evidence>
<organism evidence="1 2">
    <name type="scientific">Halomonas cibimaris</name>
    <dbReference type="NCBI Taxonomy" id="657012"/>
    <lineage>
        <taxon>Bacteria</taxon>
        <taxon>Pseudomonadati</taxon>
        <taxon>Pseudomonadota</taxon>
        <taxon>Gammaproteobacteria</taxon>
        <taxon>Oceanospirillales</taxon>
        <taxon>Halomonadaceae</taxon>
        <taxon>Halomonas</taxon>
    </lineage>
</organism>
<keyword evidence="2" id="KW-1185">Reference proteome</keyword>
<proteinExistence type="predicted"/>
<protein>
    <recommendedName>
        <fullName evidence="3">Transposase</fullName>
    </recommendedName>
</protein>
<reference evidence="2" key="1">
    <citation type="journal article" date="2019" name="Int. J. Syst. Evol. Microbiol.">
        <title>The Global Catalogue of Microorganisms (GCM) 10K type strain sequencing project: providing services to taxonomists for standard genome sequencing and annotation.</title>
        <authorList>
            <consortium name="The Broad Institute Genomics Platform"/>
            <consortium name="The Broad Institute Genome Sequencing Center for Infectious Disease"/>
            <person name="Wu L."/>
            <person name="Ma J."/>
        </authorList>
    </citation>
    <scope>NUCLEOTIDE SEQUENCE [LARGE SCALE GENOMIC DNA]</scope>
    <source>
        <strain evidence="2">JCM 16914</strain>
    </source>
</reference>
<evidence type="ECO:0008006" key="3">
    <source>
        <dbReference type="Google" id="ProtNLM"/>
    </source>
</evidence>
<name>A0ABP7LHR8_9GAMM</name>
<sequence length="63" mass="7260">MVWSVQATWEGVTQRVYFYILLEFQSRVDHTMPLRMMQAGLHDHLIKNGETTARKGLPPVTAC</sequence>
<accession>A0ABP7LHR8</accession>
<comment type="caution">
    <text evidence="1">The sequence shown here is derived from an EMBL/GenBank/DDBJ whole genome shotgun (WGS) entry which is preliminary data.</text>
</comment>